<reference evidence="1" key="1">
    <citation type="submission" date="2021-01" db="EMBL/GenBank/DDBJ databases">
        <authorList>
            <consortium name="Genoscope - CEA"/>
            <person name="William W."/>
        </authorList>
    </citation>
    <scope>NUCLEOTIDE SEQUENCE</scope>
</reference>
<evidence type="ECO:0000313" key="1">
    <source>
        <dbReference type="EMBL" id="CAD8087181.1"/>
    </source>
</evidence>
<gene>
    <name evidence="1" type="ORF">PPRIM_AZ9-3.1.T0780070</name>
</gene>
<organism evidence="1 2">
    <name type="scientific">Paramecium primaurelia</name>
    <dbReference type="NCBI Taxonomy" id="5886"/>
    <lineage>
        <taxon>Eukaryota</taxon>
        <taxon>Sar</taxon>
        <taxon>Alveolata</taxon>
        <taxon>Ciliophora</taxon>
        <taxon>Intramacronucleata</taxon>
        <taxon>Oligohymenophorea</taxon>
        <taxon>Peniculida</taxon>
        <taxon>Parameciidae</taxon>
        <taxon>Paramecium</taxon>
    </lineage>
</organism>
<protein>
    <submittedName>
        <fullName evidence="1">Uncharacterized protein</fullName>
    </submittedName>
</protein>
<proteinExistence type="predicted"/>
<dbReference type="Proteomes" id="UP000688137">
    <property type="component" value="Unassembled WGS sequence"/>
</dbReference>
<evidence type="ECO:0000313" key="2">
    <source>
        <dbReference type="Proteomes" id="UP000688137"/>
    </source>
</evidence>
<dbReference type="AlphaFoldDB" id="A0A8S1NAV9"/>
<keyword evidence="2" id="KW-1185">Reference proteome</keyword>
<comment type="caution">
    <text evidence="1">The sequence shown here is derived from an EMBL/GenBank/DDBJ whole genome shotgun (WGS) entry which is preliminary data.</text>
</comment>
<accession>A0A8S1NAV9</accession>
<name>A0A8S1NAV9_PARPR</name>
<dbReference type="EMBL" id="CAJJDM010000081">
    <property type="protein sequence ID" value="CAD8087181.1"/>
    <property type="molecule type" value="Genomic_DNA"/>
</dbReference>
<sequence length="76" mass="9041">MIKQSFKTKVALMLSYIGTNYHGLQYQQSYPTIESTLYDALIKTFLNQMQIVLKKQEQVEEQEQIEVYMHYVIMSL</sequence>